<evidence type="ECO:0000259" key="10">
    <source>
        <dbReference type="PROSITE" id="PS50113"/>
    </source>
</evidence>
<name>A0A3R7FWP7_9EURY</name>
<dbReference type="PANTHER" id="PTHR43711">
    <property type="entry name" value="TWO-COMPONENT HISTIDINE KINASE"/>
    <property type="match status" value="1"/>
</dbReference>
<sequence length="744" mass="81012">MGQTVRIARKRRRERPVSPPSTYDSTADDRNAREPTRAEPATVRYGGHGGYYHDRGGHDDCGGAPMSVPCEEPTAVVGVGESVRSARAREALLEGIATDLIVVDTPADALECLEDRDDVGCVVTARSLSGTDATGLECCRAVREYSVDLPVVFYVAEDAPDPDAVRRALNAGAAGYYTGADPLAELRDAVDDAIETYDRRRVAAAESDAFTTVLEDLGVNIYVKDDQARYLRAANVPDSADAADSLGKTDLDVYGDNDPETARAAYEDDLRVIETGEPIYEKDERYGTDRTAHVVRTTKVPWTDDDGTTKGLVGITFDITALKHQATELEALRDRFDRFASNVRHELKNPLQVASGHLELGRKTGDGESLAHAATALERIEEVLNDLESIATDEAGDPAERTRTLEDLVEDVWTVLRTDAATLENEFPPSARTATGTETLRPVFENLFKNALTHGEPDVTVRIGPLEDGFYVEDTGPGIPESEREAVLEAGYTTASEGDGMGLTLVADVCNQRGWTLEIGRSPEGGARFEITNCPLIREPTADDREDVRKDPGLGLDAETAVGTLEGDCGAEYDPARNRWAVTADGANIWRHWNDFYFVHTVVEGPVSIRARVVDIEGVDPFSKAGVMVRDELTEDASYGYVGATPGFGTEMLWRTRRGEEGISQQLREAERSEWFRVDLLEGTATCFVSQDGQRWVPIDQRPIDRTGPVYAGLAVCSVVAGHPCTAQFEDVSVVDLAVESADD</sequence>
<dbReference type="InterPro" id="IPR001789">
    <property type="entry name" value="Sig_transdc_resp-reg_receiver"/>
</dbReference>
<dbReference type="Proteomes" id="UP000283805">
    <property type="component" value="Unassembled WGS sequence"/>
</dbReference>
<dbReference type="InterPro" id="IPR003661">
    <property type="entry name" value="HisK_dim/P_dom"/>
</dbReference>
<dbReference type="InterPro" id="IPR000700">
    <property type="entry name" value="PAS-assoc_C"/>
</dbReference>
<dbReference type="SUPFAM" id="SSF55874">
    <property type="entry name" value="ATPase domain of HSP90 chaperone/DNA topoisomerase II/histidine kinase"/>
    <property type="match status" value="1"/>
</dbReference>
<evidence type="ECO:0000256" key="6">
    <source>
        <dbReference type="PROSITE-ProRule" id="PRU00169"/>
    </source>
</evidence>
<keyword evidence="5" id="KW-0902">Two-component regulatory system</keyword>
<comment type="catalytic activity">
    <reaction evidence="1">
        <text>ATP + protein L-histidine = ADP + protein N-phospho-L-histidine.</text>
        <dbReference type="EC" id="2.7.13.3"/>
    </reaction>
</comment>
<evidence type="ECO:0000256" key="5">
    <source>
        <dbReference type="ARBA" id="ARBA00023012"/>
    </source>
</evidence>
<dbReference type="Pfam" id="PF08448">
    <property type="entry name" value="PAS_4"/>
    <property type="match status" value="1"/>
</dbReference>
<dbReference type="InterPro" id="IPR005467">
    <property type="entry name" value="His_kinase_dom"/>
</dbReference>
<dbReference type="SMART" id="SM00388">
    <property type="entry name" value="HisKA"/>
    <property type="match status" value="1"/>
</dbReference>
<feature type="domain" description="PAC" evidence="10">
    <location>
        <begin position="266"/>
        <end position="331"/>
    </location>
</feature>
<dbReference type="InterPro" id="IPR011006">
    <property type="entry name" value="CheY-like_superfamily"/>
</dbReference>
<dbReference type="Gene3D" id="1.10.287.130">
    <property type="match status" value="1"/>
</dbReference>
<comment type="caution">
    <text evidence="6">Lacks conserved residue(s) required for the propagation of feature annotation.</text>
</comment>
<evidence type="ECO:0000313" key="11">
    <source>
        <dbReference type="EMBL" id="RKD95929.1"/>
    </source>
</evidence>
<dbReference type="SUPFAM" id="SSF55785">
    <property type="entry name" value="PYP-like sensor domain (PAS domain)"/>
    <property type="match status" value="1"/>
</dbReference>
<dbReference type="CDD" id="cd00156">
    <property type="entry name" value="REC"/>
    <property type="match status" value="1"/>
</dbReference>
<comment type="caution">
    <text evidence="11">The sequence shown here is derived from an EMBL/GenBank/DDBJ whole genome shotgun (WGS) entry which is preliminary data.</text>
</comment>
<dbReference type="PROSITE" id="PS50109">
    <property type="entry name" value="HIS_KIN"/>
    <property type="match status" value="1"/>
</dbReference>
<dbReference type="Gene3D" id="3.30.450.20">
    <property type="entry name" value="PAS domain"/>
    <property type="match status" value="1"/>
</dbReference>
<dbReference type="InterPro" id="IPR036890">
    <property type="entry name" value="HATPase_C_sf"/>
</dbReference>
<dbReference type="AlphaFoldDB" id="A0A3R7FWP7"/>
<evidence type="ECO:0000256" key="7">
    <source>
        <dbReference type="SAM" id="MobiDB-lite"/>
    </source>
</evidence>
<evidence type="ECO:0000256" key="2">
    <source>
        <dbReference type="ARBA" id="ARBA00012438"/>
    </source>
</evidence>
<proteinExistence type="predicted"/>
<gene>
    <name evidence="11" type="ORF">ATJ93_2792</name>
</gene>
<protein>
    <recommendedName>
        <fullName evidence="2">histidine kinase</fullName>
        <ecNumber evidence="2">2.7.13.3</ecNumber>
    </recommendedName>
</protein>
<dbReference type="InterPro" id="IPR003594">
    <property type="entry name" value="HATPase_dom"/>
</dbReference>
<feature type="compositionally biased region" description="Basic and acidic residues" evidence="7">
    <location>
        <begin position="27"/>
        <end position="37"/>
    </location>
</feature>
<dbReference type="InterPro" id="IPR036097">
    <property type="entry name" value="HisK_dim/P_sf"/>
</dbReference>
<organism evidence="11 12">
    <name type="scientific">Halopiger aswanensis</name>
    <dbReference type="NCBI Taxonomy" id="148449"/>
    <lineage>
        <taxon>Archaea</taxon>
        <taxon>Methanobacteriati</taxon>
        <taxon>Methanobacteriota</taxon>
        <taxon>Stenosarchaea group</taxon>
        <taxon>Halobacteria</taxon>
        <taxon>Halobacteriales</taxon>
        <taxon>Natrialbaceae</taxon>
        <taxon>Halopiger</taxon>
    </lineage>
</organism>
<evidence type="ECO:0000259" key="8">
    <source>
        <dbReference type="PROSITE" id="PS50109"/>
    </source>
</evidence>
<dbReference type="Gene3D" id="2.60.120.200">
    <property type="match status" value="1"/>
</dbReference>
<dbReference type="PROSITE" id="PS50110">
    <property type="entry name" value="RESPONSE_REGULATORY"/>
    <property type="match status" value="1"/>
</dbReference>
<dbReference type="SMART" id="SM00387">
    <property type="entry name" value="HATPase_c"/>
    <property type="match status" value="1"/>
</dbReference>
<keyword evidence="4" id="KW-0418">Kinase</keyword>
<accession>A0A3R7FWP7</accession>
<dbReference type="EMBL" id="RAPO01000002">
    <property type="protein sequence ID" value="RKD95929.1"/>
    <property type="molecule type" value="Genomic_DNA"/>
</dbReference>
<dbReference type="EC" id="2.7.13.3" evidence="2"/>
<evidence type="ECO:0000256" key="4">
    <source>
        <dbReference type="ARBA" id="ARBA00022777"/>
    </source>
</evidence>
<dbReference type="SUPFAM" id="SSF47384">
    <property type="entry name" value="Homodimeric domain of signal transducing histidine kinase"/>
    <property type="match status" value="1"/>
</dbReference>
<dbReference type="PANTHER" id="PTHR43711:SF1">
    <property type="entry name" value="HISTIDINE KINASE 1"/>
    <property type="match status" value="1"/>
</dbReference>
<dbReference type="InterPro" id="IPR013656">
    <property type="entry name" value="PAS_4"/>
</dbReference>
<dbReference type="PROSITE" id="PS50113">
    <property type="entry name" value="PAC"/>
    <property type="match status" value="1"/>
</dbReference>
<dbReference type="SUPFAM" id="SSF52172">
    <property type="entry name" value="CheY-like"/>
    <property type="match status" value="1"/>
</dbReference>
<dbReference type="GO" id="GO:0000155">
    <property type="term" value="F:phosphorelay sensor kinase activity"/>
    <property type="evidence" value="ECO:0007669"/>
    <property type="project" value="InterPro"/>
</dbReference>
<evidence type="ECO:0000259" key="9">
    <source>
        <dbReference type="PROSITE" id="PS50110"/>
    </source>
</evidence>
<feature type="domain" description="Response regulatory" evidence="9">
    <location>
        <begin position="75"/>
        <end position="194"/>
    </location>
</feature>
<dbReference type="Gene3D" id="3.30.565.10">
    <property type="entry name" value="Histidine kinase-like ATPase, C-terminal domain"/>
    <property type="match status" value="1"/>
</dbReference>
<dbReference type="InterPro" id="IPR035965">
    <property type="entry name" value="PAS-like_dom_sf"/>
</dbReference>
<reference evidence="11 12" key="1">
    <citation type="submission" date="2018-09" db="EMBL/GenBank/DDBJ databases">
        <title>Genomic Encyclopedia of Archaeal and Bacterial Type Strains, Phase II (KMG-II): from individual species to whole genera.</title>
        <authorList>
            <person name="Goeker M."/>
        </authorList>
    </citation>
    <scope>NUCLEOTIDE SEQUENCE [LARGE SCALE GENOMIC DNA]</scope>
    <source>
        <strain evidence="11 12">DSM 13151</strain>
    </source>
</reference>
<feature type="domain" description="Histidine kinase" evidence="8">
    <location>
        <begin position="342"/>
        <end position="532"/>
    </location>
</feature>
<keyword evidence="12" id="KW-1185">Reference proteome</keyword>
<dbReference type="Pfam" id="PF02518">
    <property type="entry name" value="HATPase_c"/>
    <property type="match status" value="1"/>
</dbReference>
<dbReference type="Gene3D" id="3.40.50.2300">
    <property type="match status" value="1"/>
</dbReference>
<evidence type="ECO:0000313" key="12">
    <source>
        <dbReference type="Proteomes" id="UP000283805"/>
    </source>
</evidence>
<feature type="region of interest" description="Disordered" evidence="7">
    <location>
        <begin position="1"/>
        <end position="50"/>
    </location>
</feature>
<dbReference type="CDD" id="cd00082">
    <property type="entry name" value="HisKA"/>
    <property type="match status" value="1"/>
</dbReference>
<evidence type="ECO:0000256" key="1">
    <source>
        <dbReference type="ARBA" id="ARBA00000085"/>
    </source>
</evidence>
<dbReference type="InterPro" id="IPR050736">
    <property type="entry name" value="Sensor_HK_Regulatory"/>
</dbReference>
<evidence type="ECO:0000256" key="3">
    <source>
        <dbReference type="ARBA" id="ARBA00022679"/>
    </source>
</evidence>
<keyword evidence="3" id="KW-0808">Transferase</keyword>
<dbReference type="Pfam" id="PF00512">
    <property type="entry name" value="HisKA"/>
    <property type="match status" value="1"/>
</dbReference>